<gene>
    <name evidence="2" type="ORF">SSPSH_001807</name>
</gene>
<proteinExistence type="predicted"/>
<keyword evidence="3" id="KW-1185">Reference proteome</keyword>
<evidence type="ECO:0000313" key="2">
    <source>
        <dbReference type="EMBL" id="ERJ19199.1"/>
    </source>
</evidence>
<feature type="signal peptide" evidence="1">
    <location>
        <begin position="1"/>
        <end position="29"/>
    </location>
</feature>
<name>U2FT73_9GAMM</name>
<organism evidence="2 3">
    <name type="scientific">Salinisphaera shabanensis E1L3A</name>
    <dbReference type="NCBI Taxonomy" id="1033802"/>
    <lineage>
        <taxon>Bacteria</taxon>
        <taxon>Pseudomonadati</taxon>
        <taxon>Pseudomonadota</taxon>
        <taxon>Gammaproteobacteria</taxon>
        <taxon>Salinisphaerales</taxon>
        <taxon>Salinisphaeraceae</taxon>
        <taxon>Salinisphaera</taxon>
    </lineage>
</organism>
<protein>
    <recommendedName>
        <fullName evidence="4">Secreted protein</fullName>
    </recommendedName>
</protein>
<dbReference type="eggNOG" id="ENOG502Z873">
    <property type="taxonomic scope" value="Bacteria"/>
</dbReference>
<dbReference type="Pfam" id="PF20311">
    <property type="entry name" value="DUF6607"/>
    <property type="match status" value="1"/>
</dbReference>
<sequence>MTDRGPIKRLPALLCLLAGLLGAGPTLYAATPYVFSHGFDNASEKAQTPRGGTTRGAPVELDDTVPAAYHDIQAPGLDKRERDARAIRALAGDYRATFEFIETAALAPGIERDARPYRSWATERVFVIADTPTEIELQHIMVMRFVDDEGAISDPMVMKHWRQRWQWQPATIWRYTGDRLWRKAALSDREASARWKQTVYQVDDSLRYEALGRWHYDDGVASWRSERFGRPLPRREASVRDDYDVLTGRHTITHAPHGWLHEQSARKISEADGQPTALAQEIGLVRYRRIGNTDFDPAEAYWPETDAFWAAVRRYWDRTMAVHDRLVIRTTVDDTPLFARLFDAAQTTQTDDPDALADTLAAIIAPYIDSR</sequence>
<dbReference type="InterPro" id="IPR046715">
    <property type="entry name" value="DUF6607"/>
</dbReference>
<dbReference type="EMBL" id="AFNV02000011">
    <property type="protein sequence ID" value="ERJ19199.1"/>
    <property type="molecule type" value="Genomic_DNA"/>
</dbReference>
<comment type="caution">
    <text evidence="2">The sequence shown here is derived from an EMBL/GenBank/DDBJ whole genome shotgun (WGS) entry which is preliminary data.</text>
</comment>
<evidence type="ECO:0008006" key="4">
    <source>
        <dbReference type="Google" id="ProtNLM"/>
    </source>
</evidence>
<keyword evidence="1" id="KW-0732">Signal</keyword>
<reference evidence="2 3" key="1">
    <citation type="journal article" date="2011" name="J. Bacteriol.">
        <title>Genome sequence of Salinisphaera shabanensis, a gammaproteobacterium from the harsh, variable environment of the brine-seawater interface of the Shaban Deep in the Red Sea.</title>
        <authorList>
            <person name="Antunes A."/>
            <person name="Alam I."/>
            <person name="Bajic V.B."/>
            <person name="Stingl U."/>
        </authorList>
    </citation>
    <scope>NUCLEOTIDE SEQUENCE [LARGE SCALE GENOMIC DNA]</scope>
    <source>
        <strain evidence="2 3">E1L3A</strain>
    </source>
</reference>
<dbReference type="AlphaFoldDB" id="U2FT73"/>
<dbReference type="Proteomes" id="UP000006242">
    <property type="component" value="Unassembled WGS sequence"/>
</dbReference>
<evidence type="ECO:0000256" key="1">
    <source>
        <dbReference type="SAM" id="SignalP"/>
    </source>
</evidence>
<evidence type="ECO:0000313" key="3">
    <source>
        <dbReference type="Proteomes" id="UP000006242"/>
    </source>
</evidence>
<accession>U2FT73</accession>
<reference evidence="2 3" key="2">
    <citation type="journal article" date="2013" name="PLoS ONE">
        <title>INDIGO - INtegrated Data Warehouse of MIcrobial GenOmes with Examples from the Red Sea Extremophiles.</title>
        <authorList>
            <person name="Alam I."/>
            <person name="Antunes A."/>
            <person name="Kamau A.A."/>
            <person name="Ba Alawi W."/>
            <person name="Kalkatawi M."/>
            <person name="Stingl U."/>
            <person name="Bajic V.B."/>
        </authorList>
    </citation>
    <scope>NUCLEOTIDE SEQUENCE [LARGE SCALE GENOMIC DNA]</scope>
    <source>
        <strain evidence="2 3">E1L3A</strain>
    </source>
</reference>
<feature type="chain" id="PRO_5004626240" description="Secreted protein" evidence="1">
    <location>
        <begin position="30"/>
        <end position="371"/>
    </location>
</feature>